<dbReference type="HOGENOM" id="CLU_2285892_0_0_0"/>
<name>A0A081CA10_VECG1</name>
<accession>A0A081CA10</accession>
<reference evidence="1" key="1">
    <citation type="journal article" date="2015" name="PeerJ">
        <title>First genomic representation of candidate bacterial phylum KSB3 points to enhanced environmental sensing as a trigger of wastewater bulking.</title>
        <authorList>
            <person name="Sekiguchi Y."/>
            <person name="Ohashi A."/>
            <person name="Parks D.H."/>
            <person name="Yamauchi T."/>
            <person name="Tyson G.W."/>
            <person name="Hugenholtz P."/>
        </authorList>
    </citation>
    <scope>NUCLEOTIDE SEQUENCE [LARGE SCALE GENOMIC DNA]</scope>
</reference>
<evidence type="ECO:0000313" key="2">
    <source>
        <dbReference type="Proteomes" id="UP000030661"/>
    </source>
</evidence>
<sequence length="101" mass="10987">MRAVAILVFEHQAVNFGRKSVYSLFNTNTHAGGAGREGSSAAVLRSRQGLIFVGAGFRACHHGCLVTQNYVIAGAKVSEIPDILTLSPGFRILRTHRIEHR</sequence>
<evidence type="ECO:0000313" key="1">
    <source>
        <dbReference type="EMBL" id="GAK61415.1"/>
    </source>
</evidence>
<gene>
    <name evidence="1" type="ORF">U27_01315</name>
</gene>
<keyword evidence="2" id="KW-1185">Reference proteome</keyword>
<dbReference type="Proteomes" id="UP000030661">
    <property type="component" value="Unassembled WGS sequence"/>
</dbReference>
<dbReference type="AlphaFoldDB" id="A0A081CA10"/>
<dbReference type="EMBL" id="DF820479">
    <property type="protein sequence ID" value="GAK61415.1"/>
    <property type="molecule type" value="Genomic_DNA"/>
</dbReference>
<protein>
    <submittedName>
        <fullName evidence="1">Uncharacterized protein</fullName>
    </submittedName>
</protein>
<organism evidence="1">
    <name type="scientific">Vecturithrix granuli</name>
    <dbReference type="NCBI Taxonomy" id="1499967"/>
    <lineage>
        <taxon>Bacteria</taxon>
        <taxon>Candidatus Moduliflexota</taxon>
        <taxon>Candidatus Vecturitrichia</taxon>
        <taxon>Candidatus Vecturitrichales</taxon>
        <taxon>Candidatus Vecturitrichaceae</taxon>
        <taxon>Candidatus Vecturithrix</taxon>
    </lineage>
</organism>
<proteinExistence type="predicted"/>